<gene>
    <name evidence="2" type="ORF">SAMN05216466_11743</name>
</gene>
<dbReference type="OrthoDB" id="9000245at2"/>
<dbReference type="Gene3D" id="3.40.50.300">
    <property type="entry name" value="P-loop containing nucleotide triphosphate hydrolases"/>
    <property type="match status" value="1"/>
</dbReference>
<evidence type="ECO:0000256" key="1">
    <source>
        <dbReference type="SAM" id="MobiDB-lite"/>
    </source>
</evidence>
<dbReference type="SUPFAM" id="SSF52540">
    <property type="entry name" value="P-loop containing nucleoside triphosphate hydrolases"/>
    <property type="match status" value="1"/>
</dbReference>
<name>A0A1G8HRE3_9BURK</name>
<evidence type="ECO:0000313" key="2">
    <source>
        <dbReference type="EMBL" id="SDI09243.1"/>
    </source>
</evidence>
<accession>A0A1G8HRE3</accession>
<dbReference type="AlphaFoldDB" id="A0A1G8HRE3"/>
<organism evidence="2 3">
    <name type="scientific">Paraburkholderia phenazinium</name>
    <dbReference type="NCBI Taxonomy" id="60549"/>
    <lineage>
        <taxon>Bacteria</taxon>
        <taxon>Pseudomonadati</taxon>
        <taxon>Pseudomonadota</taxon>
        <taxon>Betaproteobacteria</taxon>
        <taxon>Burkholderiales</taxon>
        <taxon>Burkholderiaceae</taxon>
        <taxon>Paraburkholderia</taxon>
    </lineage>
</organism>
<sequence length="448" mass="49483">MNSKRQAVFLHTGYRTAGTWLWSCFRKLDDATAYYEPLHEMLASIDALKLASSTADSWRSGHPALEAPYFAEFAHLLEPGAGGIAGYEAEFSIDRFDGQAPPGAERLERYLRGLLDAAHQQGRVPVLKFCRSLGRLAWFRATFPDAVHIVVEKNPISQWQSCWQLFAAHRNAHFVAVPFVVLALNRHVPLVQRTIAALQVELPVPPAGTEAQIVESYLSFYKEHVATIAPLQAYRAFLAHWILTLRDAATHADALFDCDLAGHSPAYIEGAERWIRELTGLRPSFRSARGEAGAERQHGFEPLEGLQVHLDALSFARTLAASGSVEPDALVLWTSKLAQATQVMAFGAAANWPQPQVPAGRASRMVDVALIDGEGIDAILHAELAATRAALAEVKSELAQVHSSPLWRLMKKIRKLRAPKLFHRARRGVRPSSAGKAQNLRPMAEPRR</sequence>
<dbReference type="InterPro" id="IPR027417">
    <property type="entry name" value="P-loop_NTPase"/>
</dbReference>
<evidence type="ECO:0008006" key="4">
    <source>
        <dbReference type="Google" id="ProtNLM"/>
    </source>
</evidence>
<proteinExistence type="predicted"/>
<reference evidence="2 3" key="1">
    <citation type="submission" date="2016-10" db="EMBL/GenBank/DDBJ databases">
        <authorList>
            <person name="de Groot N.N."/>
        </authorList>
    </citation>
    <scope>NUCLEOTIDE SEQUENCE [LARGE SCALE GENOMIC DNA]</scope>
    <source>
        <strain evidence="2 3">LMG 2247</strain>
    </source>
</reference>
<dbReference type="Proteomes" id="UP000199706">
    <property type="component" value="Unassembled WGS sequence"/>
</dbReference>
<dbReference type="RefSeq" id="WP_143016685.1">
    <property type="nucleotide sequence ID" value="NZ_CADERL010000018.1"/>
</dbReference>
<feature type="region of interest" description="Disordered" evidence="1">
    <location>
        <begin position="425"/>
        <end position="448"/>
    </location>
</feature>
<dbReference type="EMBL" id="FNCJ01000017">
    <property type="protein sequence ID" value="SDI09243.1"/>
    <property type="molecule type" value="Genomic_DNA"/>
</dbReference>
<protein>
    <recommendedName>
        <fullName evidence="4">Sulfotransferase family protein</fullName>
    </recommendedName>
</protein>
<evidence type="ECO:0000313" key="3">
    <source>
        <dbReference type="Proteomes" id="UP000199706"/>
    </source>
</evidence>